<evidence type="ECO:0000256" key="3">
    <source>
        <dbReference type="SAM" id="Phobius"/>
    </source>
</evidence>
<feature type="coiled-coil region" evidence="1">
    <location>
        <begin position="159"/>
        <end position="186"/>
    </location>
</feature>
<dbReference type="PATRIC" id="fig|1618207.4.peg.81"/>
<proteinExistence type="predicted"/>
<feature type="compositionally biased region" description="Basic and acidic residues" evidence="2">
    <location>
        <begin position="30"/>
        <end position="40"/>
    </location>
</feature>
<protein>
    <recommendedName>
        <fullName evidence="6">Septation ring formation regulator EzrA</fullName>
    </recommendedName>
</protein>
<dbReference type="EMBL" id="CP011005">
    <property type="protein sequence ID" value="AJT40394.1"/>
    <property type="molecule type" value="Genomic_DNA"/>
</dbReference>
<feature type="region of interest" description="Disordered" evidence="2">
    <location>
        <begin position="1"/>
        <end position="110"/>
    </location>
</feature>
<keyword evidence="3" id="KW-0472">Membrane</keyword>
<dbReference type="InterPro" id="IPR007060">
    <property type="entry name" value="FtsL/DivIC"/>
</dbReference>
<evidence type="ECO:0000313" key="4">
    <source>
        <dbReference type="EMBL" id="AJT40394.1"/>
    </source>
</evidence>
<dbReference type="RefSeq" id="WP_045072980.1">
    <property type="nucleotide sequence ID" value="NZ_CP011005.1"/>
</dbReference>
<evidence type="ECO:0008006" key="6">
    <source>
        <dbReference type="Google" id="ProtNLM"/>
    </source>
</evidence>
<feature type="transmembrane region" description="Helical" evidence="3">
    <location>
        <begin position="138"/>
        <end position="160"/>
    </location>
</feature>
<feature type="compositionally biased region" description="Low complexity" evidence="2">
    <location>
        <begin position="92"/>
        <end position="110"/>
    </location>
</feature>
<reference evidence="4 5" key="1">
    <citation type="journal article" date="2015" name="Genome Announc.">
        <title>Complete Genome Sequencing of Protease-Producing Novel Arthrobacter sp. Strain IHBB 11108 Using PacBio Single-Molecule Real-Time Sequencing Technology.</title>
        <authorList>
            <person name="Kiran S."/>
            <person name="Swarnkar M.K."/>
            <person name="Pal M."/>
            <person name="Thakur R."/>
            <person name="Tewari R."/>
            <person name="Singh A.K."/>
            <person name="Gulati A."/>
        </authorList>
    </citation>
    <scope>NUCLEOTIDE SEQUENCE [LARGE SCALE GENOMIC DNA]</scope>
    <source>
        <strain evidence="4 5">IHBB 11108</strain>
    </source>
</reference>
<evidence type="ECO:0000313" key="5">
    <source>
        <dbReference type="Proteomes" id="UP000061839"/>
    </source>
</evidence>
<sequence>MATRRPKVPHTSRPTEATSRAAQEQNGPNERTESVAERASAKPKVTVEPITKHKPSTRSGGAGQEKSSAAKPDTSRTVKPANPAKQKLSTQAARARATAASSSAKSAVRTVRQSVQRKGSTAKAAAAPVPARSFSGRLIALLVVFAAVAVILAPSLNTYLQQRANIASLKAEIAAEQQQQKDLQNQISRWNDPAYIKQQARDRVNMMMPGETGYWVYGGSDTPAAPQQAGTSSNPDSLPWTEGLWQSIVRSATE</sequence>
<keyword evidence="3" id="KW-1133">Transmembrane helix</keyword>
<dbReference type="KEGG" id="ari:UM93_00380"/>
<dbReference type="Proteomes" id="UP000061839">
    <property type="component" value="Chromosome"/>
</dbReference>
<dbReference type="OrthoDB" id="5187715at2"/>
<keyword evidence="1" id="KW-0175">Coiled coil</keyword>
<accession>A0A0D4BVP5</accession>
<organism evidence="4 5">
    <name type="scientific">Psychromicrobium lacuslunae</name>
    <dbReference type="NCBI Taxonomy" id="1618207"/>
    <lineage>
        <taxon>Bacteria</taxon>
        <taxon>Bacillati</taxon>
        <taxon>Actinomycetota</taxon>
        <taxon>Actinomycetes</taxon>
        <taxon>Micrococcales</taxon>
        <taxon>Micrococcaceae</taxon>
        <taxon>Psychromicrobium</taxon>
    </lineage>
</organism>
<keyword evidence="3" id="KW-0812">Transmembrane</keyword>
<evidence type="ECO:0000256" key="1">
    <source>
        <dbReference type="SAM" id="Coils"/>
    </source>
</evidence>
<evidence type="ECO:0000256" key="2">
    <source>
        <dbReference type="SAM" id="MobiDB-lite"/>
    </source>
</evidence>
<name>A0A0D4BVP5_9MICC</name>
<feature type="region of interest" description="Disordered" evidence="2">
    <location>
        <begin position="218"/>
        <end position="242"/>
    </location>
</feature>
<dbReference type="AlphaFoldDB" id="A0A0D4BVP5"/>
<gene>
    <name evidence="4" type="ORF">UM93_00380</name>
</gene>
<dbReference type="STRING" id="1618207.UM93_00380"/>
<dbReference type="HOGENOM" id="CLU_085342_0_2_11"/>
<dbReference type="Pfam" id="PF04977">
    <property type="entry name" value="DivIC"/>
    <property type="match status" value="1"/>
</dbReference>
<feature type="compositionally biased region" description="Polar residues" evidence="2">
    <location>
        <begin position="12"/>
        <end position="29"/>
    </location>
</feature>
<keyword evidence="5" id="KW-1185">Reference proteome</keyword>
<feature type="compositionally biased region" description="Basic residues" evidence="2">
    <location>
        <begin position="1"/>
        <end position="10"/>
    </location>
</feature>